<feature type="domain" description="DUF802" evidence="2">
    <location>
        <begin position="323"/>
        <end position="375"/>
    </location>
</feature>
<protein>
    <submittedName>
        <fullName evidence="3">DUF802 domain-containing protein</fullName>
    </submittedName>
</protein>
<evidence type="ECO:0000256" key="1">
    <source>
        <dbReference type="SAM" id="Phobius"/>
    </source>
</evidence>
<keyword evidence="1" id="KW-1133">Transmembrane helix</keyword>
<keyword evidence="1" id="KW-0812">Transmembrane</keyword>
<keyword evidence="1" id="KW-0472">Membrane</keyword>
<feature type="transmembrane region" description="Helical" evidence="1">
    <location>
        <begin position="111"/>
        <end position="131"/>
    </location>
</feature>
<reference evidence="3" key="1">
    <citation type="journal article" date="2007" name="Int. J. Syst. Evol. Microbiol.">
        <title>Luteimonas composti sp. nov., a moderately thermophilic bacterium isolated from food waste.</title>
        <authorList>
            <person name="Young C.C."/>
            <person name="Kampfer P."/>
            <person name="Chen W.M."/>
            <person name="Yen W.S."/>
            <person name="Arun A.B."/>
            <person name="Lai W.A."/>
            <person name="Shen F.T."/>
            <person name="Rekha P.D."/>
            <person name="Lin K.Y."/>
            <person name="Chou J.H."/>
        </authorList>
    </citation>
    <scope>NUCLEOTIDE SEQUENCE</scope>
    <source>
        <strain evidence="3">CC-YY355</strain>
    </source>
</reference>
<dbReference type="Pfam" id="PF05650">
    <property type="entry name" value="DUF802"/>
    <property type="match status" value="2"/>
</dbReference>
<accession>A0ABT6MSN0</accession>
<keyword evidence="4" id="KW-1185">Reference proteome</keyword>
<feature type="transmembrane region" description="Helical" evidence="1">
    <location>
        <begin position="32"/>
        <end position="51"/>
    </location>
</feature>
<sequence>MTRRISTILPPCIFAAGLAVVGWIGAGYLGTSLLGVAVVALIASCYLAGVLDLRRHRAGSAALASALDEADGAMELSSWLSRLPEPLRQPVRLRIEDGRGALPAPALAPSLAALLVLLGMLGTLLGMMATLRGTGLALGSALDLDAIRGSLATPVRGLAIAFGTSIAGVGASAALGLLTTLARRERLQVVQRLDAAIAGPLRMHTQAHRREQAFALLQRQADLMPALVDRLQAMTQAIEQQAAASGAQLQARQDAFHAEVERSYAALAASVGQSLAASVAEGSRAVADSLQPVVADTLAGMARETDALRQAVAAAVQQQVAQVASGFESASRHAAESWREALAAQRQSNEGLAAGLGGLFERAAEAQERRASELLDGIATRMDAAGNGVAAAWSEALARQEAAGDALARRNEAALASAASGLEQQAAALVAGLRESGDALQATLAARDEARLAAWSERLDAMSSDLARRWEQAGEEVAGRQQAICETLERTAAGIATQSQAHADATISEVSRLVQTASEAPRAAAEVIAELRRSLSDSMVRDTAMLEERTRLLATLETLLDAVNHASGEQRAAVDALVATSADLLERTGARLSERIDAEAGRLDAAAAQLTASAVEVASLGDAFSAAVESFGAANESLLERLQQVAAALDGSMARSDEQLAYYVAQAREVVELSVSSQQQIVAELQRVASAGESAPA</sequence>
<dbReference type="EMBL" id="JARYGX010000019">
    <property type="protein sequence ID" value="MDH7453340.1"/>
    <property type="molecule type" value="Genomic_DNA"/>
</dbReference>
<feature type="transmembrane region" description="Helical" evidence="1">
    <location>
        <begin position="7"/>
        <end position="26"/>
    </location>
</feature>
<proteinExistence type="predicted"/>
<dbReference type="RefSeq" id="WP_280942543.1">
    <property type="nucleotide sequence ID" value="NZ_JARYGX010000019.1"/>
</dbReference>
<dbReference type="InterPro" id="IPR008520">
    <property type="entry name" value="DUF802"/>
</dbReference>
<evidence type="ECO:0000313" key="4">
    <source>
        <dbReference type="Proteomes" id="UP001160550"/>
    </source>
</evidence>
<organism evidence="3 4">
    <name type="scientific">Luteimonas composti</name>
    <dbReference type="NCBI Taxonomy" id="398257"/>
    <lineage>
        <taxon>Bacteria</taxon>
        <taxon>Pseudomonadati</taxon>
        <taxon>Pseudomonadota</taxon>
        <taxon>Gammaproteobacteria</taxon>
        <taxon>Lysobacterales</taxon>
        <taxon>Lysobacteraceae</taxon>
        <taxon>Luteimonas</taxon>
    </lineage>
</organism>
<feature type="domain" description="DUF802" evidence="2">
    <location>
        <begin position="378"/>
        <end position="430"/>
    </location>
</feature>
<name>A0ABT6MSN0_9GAMM</name>
<evidence type="ECO:0000313" key="3">
    <source>
        <dbReference type="EMBL" id="MDH7453340.1"/>
    </source>
</evidence>
<comment type="caution">
    <text evidence="3">The sequence shown here is derived from an EMBL/GenBank/DDBJ whole genome shotgun (WGS) entry which is preliminary data.</text>
</comment>
<gene>
    <name evidence="3" type="ORF">QF205_09715</name>
</gene>
<dbReference type="Proteomes" id="UP001160550">
    <property type="component" value="Unassembled WGS sequence"/>
</dbReference>
<reference evidence="3" key="2">
    <citation type="submission" date="2023-04" db="EMBL/GenBank/DDBJ databases">
        <authorList>
            <person name="Sun J.-Q."/>
        </authorList>
    </citation>
    <scope>NUCLEOTIDE SEQUENCE</scope>
    <source>
        <strain evidence="3">CC-YY355</strain>
    </source>
</reference>
<evidence type="ECO:0000259" key="2">
    <source>
        <dbReference type="Pfam" id="PF05650"/>
    </source>
</evidence>